<keyword evidence="1" id="KW-0472">Membrane</keyword>
<name>A0A644X7G6_9ZZZZ</name>
<proteinExistence type="predicted"/>
<keyword evidence="1" id="KW-0812">Transmembrane</keyword>
<gene>
    <name evidence="2" type="ORF">SDC9_58370</name>
</gene>
<evidence type="ECO:0000313" key="2">
    <source>
        <dbReference type="EMBL" id="MPM12019.1"/>
    </source>
</evidence>
<accession>A0A644X7G6</accession>
<organism evidence="2">
    <name type="scientific">bioreactor metagenome</name>
    <dbReference type="NCBI Taxonomy" id="1076179"/>
    <lineage>
        <taxon>unclassified sequences</taxon>
        <taxon>metagenomes</taxon>
        <taxon>ecological metagenomes</taxon>
    </lineage>
</organism>
<feature type="transmembrane region" description="Helical" evidence="1">
    <location>
        <begin position="96"/>
        <end position="115"/>
    </location>
</feature>
<protein>
    <recommendedName>
        <fullName evidence="3">Transmembrane protein</fullName>
    </recommendedName>
</protein>
<reference evidence="2" key="1">
    <citation type="submission" date="2019-08" db="EMBL/GenBank/DDBJ databases">
        <authorList>
            <person name="Kucharzyk K."/>
            <person name="Murdoch R.W."/>
            <person name="Higgins S."/>
            <person name="Loffler F."/>
        </authorList>
    </citation>
    <scope>NUCLEOTIDE SEQUENCE</scope>
</reference>
<evidence type="ECO:0000256" key="1">
    <source>
        <dbReference type="SAM" id="Phobius"/>
    </source>
</evidence>
<keyword evidence="1" id="KW-1133">Transmembrane helix</keyword>
<comment type="caution">
    <text evidence="2">The sequence shown here is derived from an EMBL/GenBank/DDBJ whole genome shotgun (WGS) entry which is preliminary data.</text>
</comment>
<sequence>MPSKLPRRSAPLYSASPCLKACCLTFEPLPSARLVVSVPFFVSPFKLFLLMSLLYALPQLVYSRALARLFVPGLDTCIRSASLLRSVSLFSGERTLYLSCAIIPHSFLLLLSAGAQKKQATFHRRGCCLLFALIFTCSC</sequence>
<evidence type="ECO:0008006" key="3">
    <source>
        <dbReference type="Google" id="ProtNLM"/>
    </source>
</evidence>
<dbReference type="EMBL" id="VSSQ01001912">
    <property type="protein sequence ID" value="MPM12019.1"/>
    <property type="molecule type" value="Genomic_DNA"/>
</dbReference>
<dbReference type="AlphaFoldDB" id="A0A644X7G6"/>
<feature type="transmembrane region" description="Helical" evidence="1">
    <location>
        <begin position="34"/>
        <end position="57"/>
    </location>
</feature>